<dbReference type="AlphaFoldDB" id="A0A9D4B6T3"/>
<dbReference type="EMBL" id="JAHDVG010000466">
    <property type="protein sequence ID" value="KAH1182535.1"/>
    <property type="molecule type" value="Genomic_DNA"/>
</dbReference>
<organism evidence="2 3">
    <name type="scientific">Mauremys mutica</name>
    <name type="common">yellowpond turtle</name>
    <dbReference type="NCBI Taxonomy" id="74926"/>
    <lineage>
        <taxon>Eukaryota</taxon>
        <taxon>Metazoa</taxon>
        <taxon>Chordata</taxon>
        <taxon>Craniata</taxon>
        <taxon>Vertebrata</taxon>
        <taxon>Euteleostomi</taxon>
        <taxon>Archelosauria</taxon>
        <taxon>Testudinata</taxon>
        <taxon>Testudines</taxon>
        <taxon>Cryptodira</taxon>
        <taxon>Durocryptodira</taxon>
        <taxon>Testudinoidea</taxon>
        <taxon>Geoemydidae</taxon>
        <taxon>Geoemydinae</taxon>
        <taxon>Mauremys</taxon>
    </lineage>
</organism>
<gene>
    <name evidence="2" type="ORF">KIL84_004027</name>
</gene>
<sequence>MGHRARISPAARQGDAGGTQRAEPTGHRYCSDHTASPPSSQRAIGNVCLGGGEGGWGYFWNRTESLKGGYLGTKSKGKVWIRRNKPMEINNQNCPRNAFCHGDRLSPFAASHTRPSSQLTLVAGEWSPD</sequence>
<accession>A0A9D4B6T3</accession>
<evidence type="ECO:0000313" key="3">
    <source>
        <dbReference type="Proteomes" id="UP000827986"/>
    </source>
</evidence>
<evidence type="ECO:0000313" key="2">
    <source>
        <dbReference type="EMBL" id="KAH1182535.1"/>
    </source>
</evidence>
<protein>
    <submittedName>
        <fullName evidence="2">Uncharacterized protein</fullName>
    </submittedName>
</protein>
<proteinExistence type="predicted"/>
<dbReference type="Proteomes" id="UP000827986">
    <property type="component" value="Unassembled WGS sequence"/>
</dbReference>
<feature type="region of interest" description="Disordered" evidence="1">
    <location>
        <begin position="1"/>
        <end position="41"/>
    </location>
</feature>
<comment type="caution">
    <text evidence="2">The sequence shown here is derived from an EMBL/GenBank/DDBJ whole genome shotgun (WGS) entry which is preliminary data.</text>
</comment>
<name>A0A9D4B6T3_9SAUR</name>
<reference evidence="2" key="1">
    <citation type="submission" date="2021-09" db="EMBL/GenBank/DDBJ databases">
        <title>The genome of Mauremys mutica provides insights into the evolution of semi-aquatic lifestyle.</title>
        <authorList>
            <person name="Gong S."/>
            <person name="Gao Y."/>
        </authorList>
    </citation>
    <scope>NUCLEOTIDE SEQUENCE</scope>
    <source>
        <strain evidence="2">MM-2020</strain>
        <tissue evidence="2">Muscle</tissue>
    </source>
</reference>
<evidence type="ECO:0000256" key="1">
    <source>
        <dbReference type="SAM" id="MobiDB-lite"/>
    </source>
</evidence>
<keyword evidence="3" id="KW-1185">Reference proteome</keyword>